<dbReference type="GO" id="GO:0005634">
    <property type="term" value="C:nucleus"/>
    <property type="evidence" value="ECO:0007669"/>
    <property type="project" value="TreeGrafter"/>
</dbReference>
<dbReference type="SMART" id="SM00450">
    <property type="entry name" value="RHOD"/>
    <property type="match status" value="1"/>
</dbReference>
<evidence type="ECO:0000313" key="11">
    <source>
        <dbReference type="EMBL" id="RNA30513.1"/>
    </source>
</evidence>
<gene>
    <name evidence="11" type="ORF">BpHYR1_029213</name>
</gene>
<comment type="caution">
    <text evidence="11">The sequence shown here is derived from an EMBL/GenBank/DDBJ whole genome shotgun (WGS) entry which is preliminary data.</text>
</comment>
<dbReference type="PROSITE" id="PS50206">
    <property type="entry name" value="RHODANESE_3"/>
    <property type="match status" value="1"/>
</dbReference>
<evidence type="ECO:0000256" key="8">
    <source>
        <dbReference type="RuleBase" id="RU368028"/>
    </source>
</evidence>
<dbReference type="PANTHER" id="PTHR10828">
    <property type="entry name" value="M-PHASE INDUCER PHOSPHATASE DUAL SPECIFICITY PHOSPHATASE CDC25"/>
    <property type="match status" value="1"/>
</dbReference>
<dbReference type="PRINTS" id="PR00716">
    <property type="entry name" value="MPIPHPHTASE"/>
</dbReference>
<proteinExistence type="inferred from homology"/>
<comment type="function">
    <text evidence="8">Tyrosine protein phosphatase which functions as a dosage-dependent inducer of mitotic progression.</text>
</comment>
<dbReference type="STRING" id="10195.A0A3M7S3W4"/>
<name>A0A3M7S3W4_BRAPC</name>
<dbReference type="FunFam" id="3.40.250.10:FF:000021">
    <property type="entry name" value="M-phase inducer phosphatase cdc-25.2"/>
    <property type="match status" value="1"/>
</dbReference>
<dbReference type="SUPFAM" id="SSF52821">
    <property type="entry name" value="Rhodanese/Cell cycle control phosphatase"/>
    <property type="match status" value="1"/>
</dbReference>
<dbReference type="GO" id="GO:0110032">
    <property type="term" value="P:positive regulation of G2/MI transition of meiotic cell cycle"/>
    <property type="evidence" value="ECO:0007669"/>
    <property type="project" value="TreeGrafter"/>
</dbReference>
<dbReference type="InterPro" id="IPR000751">
    <property type="entry name" value="MPI_Phosphatase"/>
</dbReference>
<dbReference type="GO" id="GO:0000086">
    <property type="term" value="P:G2/M transition of mitotic cell cycle"/>
    <property type="evidence" value="ECO:0007669"/>
    <property type="project" value="TreeGrafter"/>
</dbReference>
<protein>
    <recommendedName>
        <fullName evidence="8">M-phase inducer phosphatase</fullName>
        <ecNumber evidence="8">3.1.3.48</ecNumber>
    </recommendedName>
</protein>
<keyword evidence="3 8" id="KW-0498">Mitosis</keyword>
<comment type="catalytic activity">
    <reaction evidence="7 8">
        <text>O-phospho-L-tyrosyl-[protein] + H2O = L-tyrosyl-[protein] + phosphate</text>
        <dbReference type="Rhea" id="RHEA:10684"/>
        <dbReference type="Rhea" id="RHEA-COMP:10136"/>
        <dbReference type="Rhea" id="RHEA-COMP:20101"/>
        <dbReference type="ChEBI" id="CHEBI:15377"/>
        <dbReference type="ChEBI" id="CHEBI:43474"/>
        <dbReference type="ChEBI" id="CHEBI:46858"/>
        <dbReference type="ChEBI" id="CHEBI:61978"/>
        <dbReference type="EC" id="3.1.3.48"/>
    </reaction>
</comment>
<dbReference type="GO" id="GO:0051301">
    <property type="term" value="P:cell division"/>
    <property type="evidence" value="ECO:0007669"/>
    <property type="project" value="UniProtKB-UniRule"/>
</dbReference>
<evidence type="ECO:0000256" key="1">
    <source>
        <dbReference type="ARBA" id="ARBA00011065"/>
    </source>
</evidence>
<evidence type="ECO:0000256" key="2">
    <source>
        <dbReference type="ARBA" id="ARBA00022618"/>
    </source>
</evidence>
<dbReference type="PANTHER" id="PTHR10828:SF76">
    <property type="entry name" value="M-PHASE INDUCER PHOSPHATASE"/>
    <property type="match status" value="1"/>
</dbReference>
<evidence type="ECO:0000313" key="12">
    <source>
        <dbReference type="Proteomes" id="UP000276133"/>
    </source>
</evidence>
<dbReference type="InterPro" id="IPR001763">
    <property type="entry name" value="Rhodanese-like_dom"/>
</dbReference>
<feature type="domain" description="Rhodanese" evidence="10">
    <location>
        <begin position="265"/>
        <end position="377"/>
    </location>
</feature>
<dbReference type="GO" id="GO:0005737">
    <property type="term" value="C:cytoplasm"/>
    <property type="evidence" value="ECO:0007669"/>
    <property type="project" value="TreeGrafter"/>
</dbReference>
<accession>A0A3M7S3W4</accession>
<dbReference type="GO" id="GO:0010971">
    <property type="term" value="P:positive regulation of G2/M transition of mitotic cell cycle"/>
    <property type="evidence" value="ECO:0007669"/>
    <property type="project" value="TreeGrafter"/>
</dbReference>
<comment type="similarity">
    <text evidence="1 8">Belongs to the MPI phosphatase family.</text>
</comment>
<evidence type="ECO:0000256" key="7">
    <source>
        <dbReference type="ARBA" id="ARBA00051722"/>
    </source>
</evidence>
<feature type="region of interest" description="Disordered" evidence="9">
    <location>
        <begin position="1"/>
        <end position="25"/>
    </location>
</feature>
<dbReference type="Gene3D" id="3.40.250.10">
    <property type="entry name" value="Rhodanese-like domain"/>
    <property type="match status" value="1"/>
</dbReference>
<dbReference type="Pfam" id="PF00581">
    <property type="entry name" value="Rhodanese"/>
    <property type="match status" value="1"/>
</dbReference>
<sequence>MSVTLADDLKRKKSPHSSFSVHHIEQENINQQVKRLRLSDQLSFSFADTAQQLSDCLSHRLTKANFNEDTSDSGLGADAHTNDSRSDTFDSDLDDDSHHAPIFQNKLLDISNCSLDSPSPFQARRRLFKHSPTPTATQLNLSTPNKLLKDSCAIGNKQITPISCRTASLHTSFLDFSFESNVKRAQTNDHHHFDEDDSSNMKQIHQMIMQSLEDECEPRTASARLIGDRSCAHLLPCTTSLKHNDLSVITSSTFKQVLDGAYDSHIAKLIIVDARYPYEYEAGHIRHAKNVFTREKLVDMFLENREKMCEGVEPGKRLIVVFHCEFSSERGPGMLRFLRNQDRAANKSSYPNLFYPELYLLEGGYKAFYESTLEYCEPRDYKPMLHHDHVQDLKHFRSKAKTWEAQHKQSICSSTFTTSRSRVTKMSARFQRFQSNFIAKGQKICVLLSGSRPMLEFSSIWSAVGPLVHFEYLFNQINLAIDQFLVESFFKMNKHNGLVIMPDHYKIFIMKIIHYRKITSALRVIHPHDKMTRMQIK</sequence>
<dbReference type="Proteomes" id="UP000276133">
    <property type="component" value="Unassembled WGS sequence"/>
</dbReference>
<reference evidence="11 12" key="1">
    <citation type="journal article" date="2018" name="Sci. Rep.">
        <title>Genomic signatures of local adaptation to the degree of environmental predictability in rotifers.</title>
        <authorList>
            <person name="Franch-Gras L."/>
            <person name="Hahn C."/>
            <person name="Garcia-Roger E.M."/>
            <person name="Carmona M.J."/>
            <person name="Serra M."/>
            <person name="Gomez A."/>
        </authorList>
    </citation>
    <scope>NUCLEOTIDE SEQUENCE [LARGE SCALE GENOMIC DNA]</scope>
    <source>
        <strain evidence="11">HYR1</strain>
    </source>
</reference>
<organism evidence="11 12">
    <name type="scientific">Brachionus plicatilis</name>
    <name type="common">Marine rotifer</name>
    <name type="synonym">Brachionus muelleri</name>
    <dbReference type="NCBI Taxonomy" id="10195"/>
    <lineage>
        <taxon>Eukaryota</taxon>
        <taxon>Metazoa</taxon>
        <taxon>Spiralia</taxon>
        <taxon>Gnathifera</taxon>
        <taxon>Rotifera</taxon>
        <taxon>Eurotatoria</taxon>
        <taxon>Monogononta</taxon>
        <taxon>Pseudotrocha</taxon>
        <taxon>Ploima</taxon>
        <taxon>Brachionidae</taxon>
        <taxon>Brachionus</taxon>
    </lineage>
</organism>
<evidence type="ECO:0000256" key="9">
    <source>
        <dbReference type="SAM" id="MobiDB-lite"/>
    </source>
</evidence>
<dbReference type="AlphaFoldDB" id="A0A3M7S3W4"/>
<keyword evidence="5 8" id="KW-0904">Protein phosphatase</keyword>
<dbReference type="CDD" id="cd01530">
    <property type="entry name" value="Cdc25"/>
    <property type="match status" value="1"/>
</dbReference>
<evidence type="ECO:0000256" key="3">
    <source>
        <dbReference type="ARBA" id="ARBA00022776"/>
    </source>
</evidence>
<dbReference type="EC" id="3.1.3.48" evidence="8"/>
<keyword evidence="4 8" id="KW-0378">Hydrolase</keyword>
<keyword evidence="2 8" id="KW-0132">Cell division</keyword>
<evidence type="ECO:0000259" key="10">
    <source>
        <dbReference type="PROSITE" id="PS50206"/>
    </source>
</evidence>
<keyword evidence="12" id="KW-1185">Reference proteome</keyword>
<dbReference type="OrthoDB" id="9999371at2759"/>
<feature type="region of interest" description="Disordered" evidence="9">
    <location>
        <begin position="67"/>
        <end position="93"/>
    </location>
</feature>
<dbReference type="GO" id="GO:0004725">
    <property type="term" value="F:protein tyrosine phosphatase activity"/>
    <property type="evidence" value="ECO:0007669"/>
    <property type="project" value="UniProtKB-UniRule"/>
</dbReference>
<keyword evidence="6 8" id="KW-0131">Cell cycle</keyword>
<evidence type="ECO:0000256" key="6">
    <source>
        <dbReference type="ARBA" id="ARBA00023306"/>
    </source>
</evidence>
<evidence type="ECO:0000256" key="4">
    <source>
        <dbReference type="ARBA" id="ARBA00022801"/>
    </source>
</evidence>
<dbReference type="EMBL" id="REGN01002080">
    <property type="protein sequence ID" value="RNA30513.1"/>
    <property type="molecule type" value="Genomic_DNA"/>
</dbReference>
<dbReference type="InterPro" id="IPR036873">
    <property type="entry name" value="Rhodanese-like_dom_sf"/>
</dbReference>
<evidence type="ECO:0000256" key="5">
    <source>
        <dbReference type="ARBA" id="ARBA00022912"/>
    </source>
</evidence>